<feature type="region of interest" description="Disordered" evidence="1">
    <location>
        <begin position="1"/>
        <end position="32"/>
    </location>
</feature>
<comment type="caution">
    <text evidence="2">The sequence shown here is derived from an EMBL/GenBank/DDBJ whole genome shotgun (WGS) entry which is preliminary data.</text>
</comment>
<keyword evidence="3" id="KW-1185">Reference proteome</keyword>
<protein>
    <submittedName>
        <fullName evidence="2">Uncharacterized protein</fullName>
    </submittedName>
</protein>
<evidence type="ECO:0000313" key="2">
    <source>
        <dbReference type="EMBL" id="CAL4156098.1"/>
    </source>
</evidence>
<sequence length="248" mass="29871">MPNRRHNRPSRRRPSRRHNRPSRRHPSRRRGSRFNIIDILDGRIRPSALLGSIRHQHHRNMTSNSLRPRPLLRYQDEPTLMLQREWVDLPRFDNAQEQIGNDNQFGPEEEEILRMGAEFDGVDINRPNCEEEVVDQVVAILPEDGDEIQPINELEPNMEFRDENQHMDELDPNMEYYNVFRDENQPMDELEPNMEFRDENQPMDELEPNMEFREENQPMDEFNIMYVWNPDQEFFNVFGLPEYNGIDE</sequence>
<gene>
    <name evidence="2" type="ORF">MNOR_LOCUS31661</name>
</gene>
<evidence type="ECO:0000256" key="1">
    <source>
        <dbReference type="SAM" id="MobiDB-lite"/>
    </source>
</evidence>
<reference evidence="2 3" key="1">
    <citation type="submission" date="2024-05" db="EMBL/GenBank/DDBJ databases">
        <authorList>
            <person name="Wallberg A."/>
        </authorList>
    </citation>
    <scope>NUCLEOTIDE SEQUENCE [LARGE SCALE GENOMIC DNA]</scope>
</reference>
<dbReference type="EMBL" id="CAXKWB010041282">
    <property type="protein sequence ID" value="CAL4156098.1"/>
    <property type="molecule type" value="Genomic_DNA"/>
</dbReference>
<dbReference type="Proteomes" id="UP001497623">
    <property type="component" value="Unassembled WGS sequence"/>
</dbReference>
<organism evidence="2 3">
    <name type="scientific">Meganyctiphanes norvegica</name>
    <name type="common">Northern krill</name>
    <name type="synonym">Thysanopoda norvegica</name>
    <dbReference type="NCBI Taxonomy" id="48144"/>
    <lineage>
        <taxon>Eukaryota</taxon>
        <taxon>Metazoa</taxon>
        <taxon>Ecdysozoa</taxon>
        <taxon>Arthropoda</taxon>
        <taxon>Crustacea</taxon>
        <taxon>Multicrustacea</taxon>
        <taxon>Malacostraca</taxon>
        <taxon>Eumalacostraca</taxon>
        <taxon>Eucarida</taxon>
        <taxon>Euphausiacea</taxon>
        <taxon>Euphausiidae</taxon>
        <taxon>Meganyctiphanes</taxon>
    </lineage>
</organism>
<proteinExistence type="predicted"/>
<dbReference type="AlphaFoldDB" id="A0AAV2S489"/>
<accession>A0AAV2S489</accession>
<name>A0AAV2S489_MEGNR</name>
<evidence type="ECO:0000313" key="3">
    <source>
        <dbReference type="Proteomes" id="UP001497623"/>
    </source>
</evidence>